<dbReference type="EMBL" id="CAMAPF010001001">
    <property type="protein sequence ID" value="CAH9137544.1"/>
    <property type="molecule type" value="Genomic_DNA"/>
</dbReference>
<name>A0AAV0FQA6_9ASTE</name>
<protein>
    <submittedName>
        <fullName evidence="1">Uncharacterized protein</fullName>
    </submittedName>
</protein>
<evidence type="ECO:0000313" key="1">
    <source>
        <dbReference type="EMBL" id="CAH9137544.1"/>
    </source>
</evidence>
<reference evidence="1" key="1">
    <citation type="submission" date="2022-07" db="EMBL/GenBank/DDBJ databases">
        <authorList>
            <person name="Macas J."/>
            <person name="Novak P."/>
            <person name="Neumann P."/>
        </authorList>
    </citation>
    <scope>NUCLEOTIDE SEQUENCE</scope>
</reference>
<organism evidence="1 2">
    <name type="scientific">Cuscuta epithymum</name>
    <dbReference type="NCBI Taxonomy" id="186058"/>
    <lineage>
        <taxon>Eukaryota</taxon>
        <taxon>Viridiplantae</taxon>
        <taxon>Streptophyta</taxon>
        <taxon>Embryophyta</taxon>
        <taxon>Tracheophyta</taxon>
        <taxon>Spermatophyta</taxon>
        <taxon>Magnoliopsida</taxon>
        <taxon>eudicotyledons</taxon>
        <taxon>Gunneridae</taxon>
        <taxon>Pentapetalae</taxon>
        <taxon>asterids</taxon>
        <taxon>lamiids</taxon>
        <taxon>Solanales</taxon>
        <taxon>Convolvulaceae</taxon>
        <taxon>Cuscuteae</taxon>
        <taxon>Cuscuta</taxon>
        <taxon>Cuscuta subgen. Cuscuta</taxon>
    </lineage>
</organism>
<comment type="caution">
    <text evidence="1">The sequence shown here is derived from an EMBL/GenBank/DDBJ whole genome shotgun (WGS) entry which is preliminary data.</text>
</comment>
<proteinExistence type="predicted"/>
<accession>A0AAV0FQA6</accession>
<dbReference type="Proteomes" id="UP001152523">
    <property type="component" value="Unassembled WGS sequence"/>
</dbReference>
<gene>
    <name evidence="1" type="ORF">CEPIT_LOCUS36105</name>
</gene>
<evidence type="ECO:0000313" key="2">
    <source>
        <dbReference type="Proteomes" id="UP001152523"/>
    </source>
</evidence>
<keyword evidence="2" id="KW-1185">Reference proteome</keyword>
<dbReference type="AlphaFoldDB" id="A0AAV0FQA6"/>
<sequence length="138" mass="16011">MKGCLSILITIFPGCPRFPTFHHPDVMKYVITWFAIHIYDLDYVVRLPGCMQRHLFEHTKTLVRHVCGGGSWNVRFDDLTFFDDVDEFLLKKNVMLPSYLLFRHVGGFSFETFLYDVEGFSLVLDVASVREAMTVQPV</sequence>